<dbReference type="NCBIfam" id="TIGR01990">
    <property type="entry name" value="bPGM"/>
    <property type="match status" value="1"/>
</dbReference>
<dbReference type="CDD" id="cd02598">
    <property type="entry name" value="HAD_BPGM"/>
    <property type="match status" value="1"/>
</dbReference>
<dbReference type="PRINTS" id="PR00413">
    <property type="entry name" value="HADHALOGNASE"/>
</dbReference>
<dbReference type="InterPro" id="IPR010976">
    <property type="entry name" value="B-phosphoglucomutase_hydrolase"/>
</dbReference>
<sequence>MKGALFDLDGVIADTAVFHFKAWRKLIKDNFDRELPDELEEKTKGVSRSDSLKVILDYLKIDLPQAEFNRLAAEKNNVYRGYLQTLTEKDILPGMAKLISDLKEHGVKLALASASQNGPFILEKLGLSEAFDAVADPTKVAKGKPAPDIYLAAADALGFKPEDCVGFEDAIAGVTAINDAHAVSIGIGSKKEVGKADFCFDKTVDINYADVKRAWENFHE</sequence>
<dbReference type="PANTHER" id="PTHR18901">
    <property type="entry name" value="2-DEOXYGLUCOSE-6-PHOSPHATE PHOSPHATASE 2"/>
    <property type="match status" value="1"/>
</dbReference>
<comment type="caution">
    <text evidence="2">The sequence shown here is derived from an EMBL/GenBank/DDBJ whole genome shotgun (WGS) entry which is preliminary data.</text>
</comment>
<dbReference type="Proteomes" id="UP000182089">
    <property type="component" value="Unassembled WGS sequence"/>
</dbReference>
<accession>A0ABY1ADQ4</accession>
<evidence type="ECO:0000313" key="2">
    <source>
        <dbReference type="EMBL" id="SEM93331.1"/>
    </source>
</evidence>
<dbReference type="InterPro" id="IPR006439">
    <property type="entry name" value="HAD-SF_hydro_IA"/>
</dbReference>
<comment type="similarity">
    <text evidence="1">Belongs to the HAD-like hydrolase superfamily. CbbY/CbbZ/Gph/YieH family.</text>
</comment>
<dbReference type="InterPro" id="IPR036412">
    <property type="entry name" value="HAD-like_sf"/>
</dbReference>
<proteinExistence type="inferred from homology"/>
<dbReference type="SUPFAM" id="SSF56784">
    <property type="entry name" value="HAD-like"/>
    <property type="match status" value="1"/>
</dbReference>
<gene>
    <name evidence="2" type="ORF">SAMN05216431_11437</name>
</gene>
<evidence type="ECO:0000313" key="3">
    <source>
        <dbReference type="Proteomes" id="UP000182089"/>
    </source>
</evidence>
<dbReference type="Gene3D" id="3.40.50.1000">
    <property type="entry name" value="HAD superfamily/HAD-like"/>
    <property type="match status" value="1"/>
</dbReference>
<dbReference type="SFLD" id="SFLDS00003">
    <property type="entry name" value="Haloacid_Dehalogenase"/>
    <property type="match status" value="1"/>
</dbReference>
<reference evidence="2 3" key="1">
    <citation type="submission" date="2016-10" db="EMBL/GenBank/DDBJ databases">
        <authorList>
            <person name="Varghese N."/>
            <person name="Submissions S."/>
        </authorList>
    </citation>
    <scope>NUCLEOTIDE SEQUENCE [LARGE SCALE GENOMIC DNA]</scope>
    <source>
        <strain evidence="2 3">WC1T17</strain>
    </source>
</reference>
<dbReference type="InterPro" id="IPR023214">
    <property type="entry name" value="HAD_sf"/>
</dbReference>
<dbReference type="InterPro" id="IPR010972">
    <property type="entry name" value="Beta-PGM"/>
</dbReference>
<dbReference type="Gene3D" id="1.10.150.240">
    <property type="entry name" value="Putative phosphatase, domain 2"/>
    <property type="match status" value="1"/>
</dbReference>
<evidence type="ECO:0000256" key="1">
    <source>
        <dbReference type="ARBA" id="ARBA00006171"/>
    </source>
</evidence>
<dbReference type="NCBIfam" id="TIGR01509">
    <property type="entry name" value="HAD-SF-IA-v3"/>
    <property type="match status" value="1"/>
</dbReference>
<dbReference type="NCBIfam" id="TIGR02009">
    <property type="entry name" value="PGMB-YQAB-SF"/>
    <property type="match status" value="1"/>
</dbReference>
<organism evidence="2 3">
    <name type="scientific">Ligilactobacillus ruminis</name>
    <dbReference type="NCBI Taxonomy" id="1623"/>
    <lineage>
        <taxon>Bacteria</taxon>
        <taxon>Bacillati</taxon>
        <taxon>Bacillota</taxon>
        <taxon>Bacilli</taxon>
        <taxon>Lactobacillales</taxon>
        <taxon>Lactobacillaceae</taxon>
        <taxon>Ligilactobacillus</taxon>
    </lineage>
</organism>
<name>A0ABY1ADQ4_9LACO</name>
<protein>
    <submittedName>
        <fullName evidence="2">Beta-phosphoglucomutase</fullName>
    </submittedName>
</protein>
<dbReference type="PANTHER" id="PTHR18901:SF38">
    <property type="entry name" value="PSEUDOURIDINE-5'-PHOSPHATASE"/>
    <property type="match status" value="1"/>
</dbReference>
<dbReference type="EMBL" id="FOCC01000014">
    <property type="protein sequence ID" value="SEM93331.1"/>
    <property type="molecule type" value="Genomic_DNA"/>
</dbReference>
<dbReference type="SFLD" id="SFLDG01129">
    <property type="entry name" value="C1.5:_HAD__Beta-PGM__Phosphata"/>
    <property type="match status" value="1"/>
</dbReference>
<dbReference type="InterPro" id="IPR023198">
    <property type="entry name" value="PGP-like_dom2"/>
</dbReference>
<dbReference type="Pfam" id="PF00702">
    <property type="entry name" value="Hydrolase"/>
    <property type="match status" value="1"/>
</dbReference>